<dbReference type="EMBL" id="JAMKFB020000004">
    <property type="protein sequence ID" value="KAL0196260.1"/>
    <property type="molecule type" value="Genomic_DNA"/>
</dbReference>
<sequence length="52" mass="5312">MSSQQCTSCAAGSYSLGSGVRFDQWDSVPAGFSSLATYMDSGGSGDDSMTCN</sequence>
<evidence type="ECO:0000313" key="1">
    <source>
        <dbReference type="EMBL" id="KAL0196260.1"/>
    </source>
</evidence>
<accession>A0ABD0RCL1</accession>
<dbReference type="Proteomes" id="UP001529510">
    <property type="component" value="Unassembled WGS sequence"/>
</dbReference>
<proteinExistence type="predicted"/>
<name>A0ABD0RCL1_CIRMR</name>
<evidence type="ECO:0000313" key="2">
    <source>
        <dbReference type="Proteomes" id="UP001529510"/>
    </source>
</evidence>
<reference evidence="1 2" key="1">
    <citation type="submission" date="2024-05" db="EMBL/GenBank/DDBJ databases">
        <title>Genome sequencing and assembly of Indian major carp, Cirrhinus mrigala (Hamilton, 1822).</title>
        <authorList>
            <person name="Mohindra V."/>
            <person name="Chowdhury L.M."/>
            <person name="Lal K."/>
            <person name="Jena J.K."/>
        </authorList>
    </citation>
    <scope>NUCLEOTIDE SEQUENCE [LARGE SCALE GENOMIC DNA]</scope>
    <source>
        <strain evidence="1">CM1030</strain>
        <tissue evidence="1">Blood</tissue>
    </source>
</reference>
<dbReference type="PANTHER" id="PTHR22727:SF3">
    <property type="entry name" value="ENDOSOME_LYSOSOME-ASSOCIATED APOPTOSIS AND AUTOPHAGY REGULATOR FAMILY MEMBER 2"/>
    <property type="match status" value="1"/>
</dbReference>
<gene>
    <name evidence="1" type="ORF">M9458_009832</name>
</gene>
<keyword evidence="2" id="KW-1185">Reference proteome</keyword>
<dbReference type="PANTHER" id="PTHR22727">
    <property type="entry name" value="PROTEIN CBG13728"/>
    <property type="match status" value="1"/>
</dbReference>
<feature type="non-terminal residue" evidence="1">
    <location>
        <position position="52"/>
    </location>
</feature>
<dbReference type="InterPro" id="IPR039181">
    <property type="entry name" value="Elapor1/2"/>
</dbReference>
<comment type="caution">
    <text evidence="1">The sequence shown here is derived from an EMBL/GenBank/DDBJ whole genome shotgun (WGS) entry which is preliminary data.</text>
</comment>
<organism evidence="1 2">
    <name type="scientific">Cirrhinus mrigala</name>
    <name type="common">Mrigala</name>
    <dbReference type="NCBI Taxonomy" id="683832"/>
    <lineage>
        <taxon>Eukaryota</taxon>
        <taxon>Metazoa</taxon>
        <taxon>Chordata</taxon>
        <taxon>Craniata</taxon>
        <taxon>Vertebrata</taxon>
        <taxon>Euteleostomi</taxon>
        <taxon>Actinopterygii</taxon>
        <taxon>Neopterygii</taxon>
        <taxon>Teleostei</taxon>
        <taxon>Ostariophysi</taxon>
        <taxon>Cypriniformes</taxon>
        <taxon>Cyprinidae</taxon>
        <taxon>Labeoninae</taxon>
        <taxon>Labeonini</taxon>
        <taxon>Cirrhinus</taxon>
    </lineage>
</organism>
<dbReference type="AlphaFoldDB" id="A0ABD0RCL1"/>
<protein>
    <submittedName>
        <fullName evidence="1">Uncharacterized protein</fullName>
    </submittedName>
</protein>